<dbReference type="EMBL" id="JAUTXU010000128">
    <property type="protein sequence ID" value="KAK3705651.1"/>
    <property type="molecule type" value="Genomic_DNA"/>
</dbReference>
<evidence type="ECO:0000313" key="1">
    <source>
        <dbReference type="EMBL" id="KAK3705651.1"/>
    </source>
</evidence>
<proteinExistence type="predicted"/>
<organism evidence="1 2">
    <name type="scientific">Vermiconidia calcicola</name>
    <dbReference type="NCBI Taxonomy" id="1690605"/>
    <lineage>
        <taxon>Eukaryota</taxon>
        <taxon>Fungi</taxon>
        <taxon>Dikarya</taxon>
        <taxon>Ascomycota</taxon>
        <taxon>Pezizomycotina</taxon>
        <taxon>Dothideomycetes</taxon>
        <taxon>Dothideomycetidae</taxon>
        <taxon>Mycosphaerellales</taxon>
        <taxon>Extremaceae</taxon>
        <taxon>Vermiconidia</taxon>
    </lineage>
</organism>
<evidence type="ECO:0000313" key="2">
    <source>
        <dbReference type="Proteomes" id="UP001281147"/>
    </source>
</evidence>
<name>A0ACC3MX40_9PEZI</name>
<sequence length="221" mass="25064">MRTVTTLVPQRRGRRKAANRRQPLLKLPAELRNRIYGYVVPRNQWFTAFNRSTRGDLAFLQVCHSVRSDTVPMYYGDNTFAIDLMIDDHYLSALKWINGLSADAVASLRKVRMSTRLFCNCKEAVQARGGYCSVQSMKISTSFAVSINKTCEEEPFGVLMESCCYCGERPLEAAAQASKYLEGMELDEDWSAVSKEDLLTLIEILEPISKFGDSEELFDDD</sequence>
<dbReference type="Proteomes" id="UP001281147">
    <property type="component" value="Unassembled WGS sequence"/>
</dbReference>
<accession>A0ACC3MX40</accession>
<comment type="caution">
    <text evidence="1">The sequence shown here is derived from an EMBL/GenBank/DDBJ whole genome shotgun (WGS) entry which is preliminary data.</text>
</comment>
<keyword evidence="2" id="KW-1185">Reference proteome</keyword>
<protein>
    <submittedName>
        <fullName evidence="1">Uncharacterized protein</fullName>
    </submittedName>
</protein>
<gene>
    <name evidence="1" type="ORF">LTR37_013259</name>
</gene>
<reference evidence="1" key="1">
    <citation type="submission" date="2023-07" db="EMBL/GenBank/DDBJ databases">
        <title>Black Yeasts Isolated from many extreme environments.</title>
        <authorList>
            <person name="Coleine C."/>
            <person name="Stajich J.E."/>
            <person name="Selbmann L."/>
        </authorList>
    </citation>
    <scope>NUCLEOTIDE SEQUENCE</scope>
    <source>
        <strain evidence="1">CCFEE 5714</strain>
    </source>
</reference>